<accession>A0A8D5U948</accession>
<dbReference type="InterPro" id="IPR036906">
    <property type="entry name" value="ATPase_V1_fsu_sf"/>
</dbReference>
<dbReference type="InterPro" id="IPR008218">
    <property type="entry name" value="ATPase_V1-cplx_f_g_su"/>
</dbReference>
<reference evidence="4 5" key="1">
    <citation type="submission" date="2021-04" db="EMBL/GenBank/DDBJ databases">
        <title>Complete genome sequence of Stygiolobus sp. KN-1.</title>
        <authorList>
            <person name="Nakamura K."/>
            <person name="Sakai H."/>
            <person name="Kurosawa N."/>
        </authorList>
    </citation>
    <scope>NUCLEOTIDE SEQUENCE [LARGE SCALE GENOMIC DNA]</scope>
    <source>
        <strain evidence="4 5">KN-1</strain>
    </source>
</reference>
<sequence>MGKVVVVGDRYTVSLFKLIGTEGLVLDDPLNLETTLIKLKKREDIDLILVANDLYNPVKEKVESLVIEQKKPLVTVIPTPFSQGQPLDVKGLILRALGFG</sequence>
<dbReference type="Proteomes" id="UP000825123">
    <property type="component" value="Chromosome"/>
</dbReference>
<evidence type="ECO:0000313" key="5">
    <source>
        <dbReference type="Proteomes" id="UP000825123"/>
    </source>
</evidence>
<dbReference type="EMBL" id="AP024597">
    <property type="protein sequence ID" value="BCU71330.1"/>
    <property type="molecule type" value="Genomic_DNA"/>
</dbReference>
<keyword evidence="3" id="KW-0406">Ion transport</keyword>
<evidence type="ECO:0000256" key="3">
    <source>
        <dbReference type="ARBA" id="ARBA00023065"/>
    </source>
</evidence>
<dbReference type="Pfam" id="PF01990">
    <property type="entry name" value="ATP-synt_F"/>
    <property type="match status" value="1"/>
</dbReference>
<dbReference type="KEGG" id="csty:KN1_26270"/>
<dbReference type="AlphaFoldDB" id="A0A8D5U948"/>
<evidence type="ECO:0000313" key="4">
    <source>
        <dbReference type="EMBL" id="BCU71330.1"/>
    </source>
</evidence>
<organism evidence="4 5">
    <name type="scientific">Stygiolobus caldivivus</name>
    <dbReference type="NCBI Taxonomy" id="2824673"/>
    <lineage>
        <taxon>Archaea</taxon>
        <taxon>Thermoproteota</taxon>
        <taxon>Thermoprotei</taxon>
        <taxon>Sulfolobales</taxon>
        <taxon>Sulfolobaceae</taxon>
        <taxon>Stygiolobus</taxon>
    </lineage>
</organism>
<protein>
    <submittedName>
        <fullName evidence="4">ATP synthase subunit F</fullName>
    </submittedName>
</protein>
<proteinExistence type="inferred from homology"/>
<name>A0A8D5U948_9CREN</name>
<dbReference type="GO" id="GO:0046961">
    <property type="term" value="F:proton-transporting ATPase activity, rotational mechanism"/>
    <property type="evidence" value="ECO:0007669"/>
    <property type="project" value="InterPro"/>
</dbReference>
<dbReference type="Gene3D" id="3.40.50.10580">
    <property type="entry name" value="ATPase, V1 complex, subunit F"/>
    <property type="match status" value="1"/>
</dbReference>
<comment type="similarity">
    <text evidence="1">Belongs to the V-ATPase F subunit family.</text>
</comment>
<evidence type="ECO:0000256" key="2">
    <source>
        <dbReference type="ARBA" id="ARBA00022448"/>
    </source>
</evidence>
<dbReference type="GeneID" id="66164351"/>
<keyword evidence="5" id="KW-1185">Reference proteome</keyword>
<keyword evidence="2" id="KW-0813">Transport</keyword>
<gene>
    <name evidence="4" type="ORF">KN1_26270</name>
</gene>
<evidence type="ECO:0000256" key="1">
    <source>
        <dbReference type="ARBA" id="ARBA00010148"/>
    </source>
</evidence>
<dbReference type="RefSeq" id="WP_221288044.1">
    <property type="nucleotide sequence ID" value="NZ_AP024597.1"/>
</dbReference>
<dbReference type="SUPFAM" id="SSF159468">
    <property type="entry name" value="AtpF-like"/>
    <property type="match status" value="1"/>
</dbReference>